<comment type="subcellular location">
    <subcellularLocation>
        <location evidence="1">Cell membrane</location>
        <topology evidence="1">Multi-pass membrane protein</topology>
    </subcellularLocation>
</comment>
<evidence type="ECO:0000256" key="6">
    <source>
        <dbReference type="ARBA" id="ARBA00022989"/>
    </source>
</evidence>
<evidence type="ECO:0000256" key="5">
    <source>
        <dbReference type="ARBA" id="ARBA00022692"/>
    </source>
</evidence>
<name>A0ABR8RTZ6_9CELL</name>
<evidence type="ECO:0000256" key="1">
    <source>
        <dbReference type="ARBA" id="ARBA00004651"/>
    </source>
</evidence>
<dbReference type="PANTHER" id="PTHR30472">
    <property type="entry name" value="FERRIC ENTEROBACTIN TRANSPORT SYSTEM PERMEASE PROTEIN"/>
    <property type="match status" value="1"/>
</dbReference>
<sequence>MDRGPRPAVDPVLHARHVADPAPGVRRRSAPGPAARRAAGRHRDRVRRRPGPHLARATQAGERAVTAPVQTPPAEDAAAPVTPPGTPGTPGASRARLDFGRPTRVVRSRRGRFSARLDVRAAVVTLVLVVLAAAVGVVALGVGDYAVAVPDVLRALTGDAPEVIRMVVVEWRLPRVLLAILLGGALGMSGAIFQSLTRNPLGSPDIIGFNTGAYTGALVVILLLGGSYSAVAAGAMIGGLATAGIVYLLAYKNGVQGFRLIIVGIAISAMLASVNTWLILKADLARAMAAATWGAGSLNGLSWTQVLPVVLILAVLVPPLVLLGRRMNVLEMGDDAAQALGVRSERTRLSLVVVGVALTALVTAAAGPIAFISLAAPQLARRLTRGATVGLASSAAMGAALLAASDLVAQRAFAPTQLPVGVVTVSIGGCYLVWLLAREARRQ</sequence>
<evidence type="ECO:0000256" key="3">
    <source>
        <dbReference type="ARBA" id="ARBA00022448"/>
    </source>
</evidence>
<evidence type="ECO:0000256" key="7">
    <source>
        <dbReference type="ARBA" id="ARBA00023136"/>
    </source>
</evidence>
<feature type="transmembrane region" description="Helical" evidence="9">
    <location>
        <begin position="420"/>
        <end position="437"/>
    </location>
</feature>
<keyword evidence="6 9" id="KW-1133">Transmembrane helix</keyword>
<dbReference type="InterPro" id="IPR000522">
    <property type="entry name" value="ABC_transptr_permease_BtuC"/>
</dbReference>
<organism evidence="10 11">
    <name type="scientific">Oerskovia rustica</name>
    <dbReference type="NCBI Taxonomy" id="2762237"/>
    <lineage>
        <taxon>Bacteria</taxon>
        <taxon>Bacillati</taxon>
        <taxon>Actinomycetota</taxon>
        <taxon>Actinomycetes</taxon>
        <taxon>Micrococcales</taxon>
        <taxon>Cellulomonadaceae</taxon>
        <taxon>Oerskovia</taxon>
    </lineage>
</organism>
<keyword evidence="11" id="KW-1185">Reference proteome</keyword>
<keyword evidence="7 9" id="KW-0472">Membrane</keyword>
<dbReference type="Proteomes" id="UP000641803">
    <property type="component" value="Unassembled WGS sequence"/>
</dbReference>
<dbReference type="NCBIfam" id="NF007759">
    <property type="entry name" value="PRK10440.1"/>
    <property type="match status" value="1"/>
</dbReference>
<feature type="transmembrane region" description="Helical" evidence="9">
    <location>
        <begin position="206"/>
        <end position="224"/>
    </location>
</feature>
<evidence type="ECO:0000313" key="11">
    <source>
        <dbReference type="Proteomes" id="UP000641803"/>
    </source>
</evidence>
<evidence type="ECO:0000313" key="10">
    <source>
        <dbReference type="EMBL" id="MBD7951248.1"/>
    </source>
</evidence>
<accession>A0ABR8RTZ6</accession>
<reference evidence="10 11" key="1">
    <citation type="submission" date="2020-08" db="EMBL/GenBank/DDBJ databases">
        <title>A Genomic Blueprint of the Chicken Gut Microbiome.</title>
        <authorList>
            <person name="Gilroy R."/>
            <person name="Ravi A."/>
            <person name="Getino M."/>
            <person name="Pursley I."/>
            <person name="Horton D.L."/>
            <person name="Alikhan N.-F."/>
            <person name="Baker D."/>
            <person name="Gharbi K."/>
            <person name="Hall N."/>
            <person name="Watson M."/>
            <person name="Adriaenssens E.M."/>
            <person name="Foster-Nyarko E."/>
            <person name="Jarju S."/>
            <person name="Secka A."/>
            <person name="Antonio M."/>
            <person name="Oren A."/>
            <person name="Chaudhuri R."/>
            <person name="La Ragione R.M."/>
            <person name="Hildebrand F."/>
            <person name="Pallen M.J."/>
        </authorList>
    </citation>
    <scope>NUCLEOTIDE SEQUENCE [LARGE SCALE GENOMIC DNA]</scope>
    <source>
        <strain evidence="10 11">Sa4CUA1</strain>
    </source>
</reference>
<dbReference type="Gene3D" id="1.10.3470.10">
    <property type="entry name" value="ABC transporter involved in vitamin B12 uptake, BtuC"/>
    <property type="match status" value="1"/>
</dbReference>
<feature type="transmembrane region" description="Helical" evidence="9">
    <location>
        <begin position="117"/>
        <end position="142"/>
    </location>
</feature>
<dbReference type="SUPFAM" id="SSF81345">
    <property type="entry name" value="ABC transporter involved in vitamin B12 uptake, BtuC"/>
    <property type="match status" value="1"/>
</dbReference>
<dbReference type="Pfam" id="PF01032">
    <property type="entry name" value="FecCD"/>
    <property type="match status" value="1"/>
</dbReference>
<evidence type="ECO:0000256" key="4">
    <source>
        <dbReference type="ARBA" id="ARBA00022475"/>
    </source>
</evidence>
<evidence type="ECO:0000256" key="9">
    <source>
        <dbReference type="SAM" id="Phobius"/>
    </source>
</evidence>
<evidence type="ECO:0000256" key="2">
    <source>
        <dbReference type="ARBA" id="ARBA00007935"/>
    </source>
</evidence>
<keyword evidence="4" id="KW-1003">Cell membrane</keyword>
<feature type="transmembrane region" description="Helical" evidence="9">
    <location>
        <begin position="176"/>
        <end position="194"/>
    </location>
</feature>
<dbReference type="InterPro" id="IPR037294">
    <property type="entry name" value="ABC_BtuC-like"/>
</dbReference>
<feature type="transmembrane region" description="Helical" evidence="9">
    <location>
        <begin position="300"/>
        <end position="323"/>
    </location>
</feature>
<feature type="transmembrane region" description="Helical" evidence="9">
    <location>
        <begin position="257"/>
        <end position="280"/>
    </location>
</feature>
<proteinExistence type="inferred from homology"/>
<comment type="similarity">
    <text evidence="2">Belongs to the binding-protein-dependent transport system permease family. FecCD subfamily.</text>
</comment>
<feature type="transmembrane region" description="Helical" evidence="9">
    <location>
        <begin position="230"/>
        <end position="250"/>
    </location>
</feature>
<evidence type="ECO:0000256" key="8">
    <source>
        <dbReference type="SAM" id="MobiDB-lite"/>
    </source>
</evidence>
<feature type="compositionally biased region" description="Basic residues" evidence="8">
    <location>
        <begin position="38"/>
        <end position="51"/>
    </location>
</feature>
<dbReference type="CDD" id="cd06550">
    <property type="entry name" value="TM_ABC_iron-siderophores_like"/>
    <property type="match status" value="1"/>
</dbReference>
<dbReference type="EMBL" id="JACSQQ010000020">
    <property type="protein sequence ID" value="MBD7951248.1"/>
    <property type="molecule type" value="Genomic_DNA"/>
</dbReference>
<feature type="transmembrane region" description="Helical" evidence="9">
    <location>
        <begin position="349"/>
        <end position="375"/>
    </location>
</feature>
<feature type="region of interest" description="Disordered" evidence="8">
    <location>
        <begin position="1"/>
        <end position="96"/>
    </location>
</feature>
<protein>
    <submittedName>
        <fullName evidence="10">Iron-enterobactin ABC transporter permease</fullName>
    </submittedName>
</protein>
<keyword evidence="5 9" id="KW-0812">Transmembrane</keyword>
<gene>
    <name evidence="10" type="primary">fepG</name>
    <name evidence="10" type="ORF">H9652_12635</name>
</gene>
<dbReference type="PANTHER" id="PTHR30472:SF24">
    <property type="entry name" value="FERRIC ENTEROBACTIN TRANSPORT SYSTEM PERMEASE PROTEIN FEPG"/>
    <property type="match status" value="1"/>
</dbReference>
<keyword evidence="3" id="KW-0813">Transport</keyword>
<comment type="caution">
    <text evidence="10">The sequence shown here is derived from an EMBL/GenBank/DDBJ whole genome shotgun (WGS) entry which is preliminary data.</text>
</comment>